<gene>
    <name evidence="1" type="ORF">GIL414_LOCUS60665</name>
</gene>
<comment type="caution">
    <text evidence="1">The sequence shown here is derived from an EMBL/GenBank/DDBJ whole genome shotgun (WGS) entry which is preliminary data.</text>
</comment>
<feature type="non-terminal residue" evidence="1">
    <location>
        <position position="78"/>
    </location>
</feature>
<dbReference type="AlphaFoldDB" id="A0A8S3E8E6"/>
<proteinExistence type="predicted"/>
<evidence type="ECO:0000313" key="1">
    <source>
        <dbReference type="EMBL" id="CAF5063295.1"/>
    </source>
</evidence>
<evidence type="ECO:0000313" key="2">
    <source>
        <dbReference type="Proteomes" id="UP000681720"/>
    </source>
</evidence>
<organism evidence="1 2">
    <name type="scientific">Rotaria magnacalcarata</name>
    <dbReference type="NCBI Taxonomy" id="392030"/>
    <lineage>
        <taxon>Eukaryota</taxon>
        <taxon>Metazoa</taxon>
        <taxon>Spiralia</taxon>
        <taxon>Gnathifera</taxon>
        <taxon>Rotifera</taxon>
        <taxon>Eurotatoria</taxon>
        <taxon>Bdelloidea</taxon>
        <taxon>Philodinida</taxon>
        <taxon>Philodinidae</taxon>
        <taxon>Rotaria</taxon>
    </lineage>
</organism>
<protein>
    <submittedName>
        <fullName evidence="1">Uncharacterized protein</fullName>
    </submittedName>
</protein>
<dbReference type="EMBL" id="CAJOBJ010235016">
    <property type="protein sequence ID" value="CAF5063295.1"/>
    <property type="molecule type" value="Genomic_DNA"/>
</dbReference>
<name>A0A8S3E8E6_9BILA</name>
<sequence length="78" mass="9329">MIYYLVITFILLGSYTVLTYNNLLNNFEENLLHSHIKTKTDLDLFYRKFIESNSIDNLKVIQNIQHDNSIRDLNIKHK</sequence>
<accession>A0A8S3E8E6</accession>
<reference evidence="1" key="1">
    <citation type="submission" date="2021-02" db="EMBL/GenBank/DDBJ databases">
        <authorList>
            <person name="Nowell W R."/>
        </authorList>
    </citation>
    <scope>NUCLEOTIDE SEQUENCE</scope>
</reference>
<dbReference type="Proteomes" id="UP000681720">
    <property type="component" value="Unassembled WGS sequence"/>
</dbReference>